<evidence type="ECO:0000256" key="1">
    <source>
        <dbReference type="ARBA" id="ARBA00023015"/>
    </source>
</evidence>
<dbReference type="Gene3D" id="1.20.120.530">
    <property type="entry name" value="GntR ligand-binding domain-like"/>
    <property type="match status" value="1"/>
</dbReference>
<feature type="domain" description="HTH gntR-type" evidence="4">
    <location>
        <begin position="14"/>
        <end position="84"/>
    </location>
</feature>
<evidence type="ECO:0000256" key="2">
    <source>
        <dbReference type="ARBA" id="ARBA00023125"/>
    </source>
</evidence>
<evidence type="ECO:0000313" key="5">
    <source>
        <dbReference type="EMBL" id="TQV82259.1"/>
    </source>
</evidence>
<dbReference type="SMART" id="SM00895">
    <property type="entry name" value="FCD"/>
    <property type="match status" value="1"/>
</dbReference>
<dbReference type="Gene3D" id="1.10.10.10">
    <property type="entry name" value="Winged helix-like DNA-binding domain superfamily/Winged helix DNA-binding domain"/>
    <property type="match status" value="1"/>
</dbReference>
<dbReference type="PRINTS" id="PR00035">
    <property type="entry name" value="HTHGNTR"/>
</dbReference>
<dbReference type="InterPro" id="IPR000485">
    <property type="entry name" value="AsnC-type_HTH_dom"/>
</dbReference>
<dbReference type="InterPro" id="IPR008920">
    <property type="entry name" value="TF_FadR/GntR_C"/>
</dbReference>
<dbReference type="CDD" id="cd07377">
    <property type="entry name" value="WHTH_GntR"/>
    <property type="match status" value="1"/>
</dbReference>
<keyword evidence="6" id="KW-1185">Reference proteome</keyword>
<dbReference type="RefSeq" id="WP_142895890.1">
    <property type="nucleotide sequence ID" value="NZ_ML660053.1"/>
</dbReference>
<reference evidence="5 6" key="1">
    <citation type="submission" date="2019-06" db="EMBL/GenBank/DDBJ databases">
        <title>Whole genome sequence for Rhodospirillaceae sp. R148.</title>
        <authorList>
            <person name="Wang G."/>
        </authorList>
    </citation>
    <scope>NUCLEOTIDE SEQUENCE [LARGE SCALE GENOMIC DNA]</scope>
    <source>
        <strain evidence="5 6">R148</strain>
    </source>
</reference>
<dbReference type="SUPFAM" id="SSF48008">
    <property type="entry name" value="GntR ligand-binding domain-like"/>
    <property type="match status" value="1"/>
</dbReference>
<name>A0A545TYH2_9PROT</name>
<dbReference type="PANTHER" id="PTHR43537">
    <property type="entry name" value="TRANSCRIPTIONAL REGULATOR, GNTR FAMILY"/>
    <property type="match status" value="1"/>
</dbReference>
<dbReference type="GO" id="GO:0003700">
    <property type="term" value="F:DNA-binding transcription factor activity"/>
    <property type="evidence" value="ECO:0007669"/>
    <property type="project" value="InterPro"/>
</dbReference>
<dbReference type="InterPro" id="IPR036390">
    <property type="entry name" value="WH_DNA-bd_sf"/>
</dbReference>
<dbReference type="InterPro" id="IPR000524">
    <property type="entry name" value="Tscrpt_reg_HTH_GntR"/>
</dbReference>
<evidence type="ECO:0000313" key="6">
    <source>
        <dbReference type="Proteomes" id="UP000315252"/>
    </source>
</evidence>
<accession>A0A545TYH2</accession>
<protein>
    <submittedName>
        <fullName evidence="5">GntR family transcriptional regulator</fullName>
    </submittedName>
</protein>
<dbReference type="InterPro" id="IPR036388">
    <property type="entry name" value="WH-like_DNA-bd_sf"/>
</dbReference>
<dbReference type="SMART" id="SM00345">
    <property type="entry name" value="HTH_GNTR"/>
    <property type="match status" value="1"/>
</dbReference>
<dbReference type="SUPFAM" id="SSF46785">
    <property type="entry name" value="Winged helix' DNA-binding domain"/>
    <property type="match status" value="1"/>
</dbReference>
<keyword evidence="2" id="KW-0238">DNA-binding</keyword>
<dbReference type="Proteomes" id="UP000315252">
    <property type="component" value="Unassembled WGS sequence"/>
</dbReference>
<dbReference type="EMBL" id="VHSH01000002">
    <property type="protein sequence ID" value="TQV82259.1"/>
    <property type="molecule type" value="Genomic_DNA"/>
</dbReference>
<dbReference type="PRINTS" id="PR00033">
    <property type="entry name" value="HTHASNC"/>
</dbReference>
<dbReference type="PANTHER" id="PTHR43537:SF49">
    <property type="entry name" value="TRANSCRIPTIONAL REGULATORY PROTEIN"/>
    <property type="match status" value="1"/>
</dbReference>
<sequence length="238" mass="26721">MSISAKLKPIAANFTLKDHIYEVLRDAIMDMNIYAEGADLRLDERQVAEQLGISRTPVREALAKLEQEGFVEIQPRKGVFVRRKSLNEVLEMIVVWAALESMAARLATEHASDAELASLRKLGAKHSQDSARADIAEYSEANIKFHQRILELSQCSMLKSLADGLFQHMYAVRRRAMGEGDRANRSVVDHMSIIEAIESRDGDLAARMVREHTMALHDHVRRTWTKLENLSGLKAGSG</sequence>
<keyword evidence="3" id="KW-0804">Transcription</keyword>
<dbReference type="AlphaFoldDB" id="A0A545TYH2"/>
<dbReference type="GO" id="GO:0043565">
    <property type="term" value="F:sequence-specific DNA binding"/>
    <property type="evidence" value="ECO:0007669"/>
    <property type="project" value="InterPro"/>
</dbReference>
<organism evidence="5 6">
    <name type="scientific">Denitrobaculum tricleocarpae</name>
    <dbReference type="NCBI Taxonomy" id="2591009"/>
    <lineage>
        <taxon>Bacteria</taxon>
        <taxon>Pseudomonadati</taxon>
        <taxon>Pseudomonadota</taxon>
        <taxon>Alphaproteobacteria</taxon>
        <taxon>Rhodospirillales</taxon>
        <taxon>Rhodospirillaceae</taxon>
        <taxon>Denitrobaculum</taxon>
    </lineage>
</organism>
<dbReference type="Pfam" id="PF00392">
    <property type="entry name" value="GntR"/>
    <property type="match status" value="1"/>
</dbReference>
<keyword evidence="1" id="KW-0805">Transcription regulation</keyword>
<gene>
    <name evidence="5" type="ORF">FKG95_08560</name>
</gene>
<comment type="caution">
    <text evidence="5">The sequence shown here is derived from an EMBL/GenBank/DDBJ whole genome shotgun (WGS) entry which is preliminary data.</text>
</comment>
<dbReference type="OrthoDB" id="5504063at2"/>
<evidence type="ECO:0000256" key="3">
    <source>
        <dbReference type="ARBA" id="ARBA00023163"/>
    </source>
</evidence>
<evidence type="ECO:0000259" key="4">
    <source>
        <dbReference type="PROSITE" id="PS50949"/>
    </source>
</evidence>
<dbReference type="InterPro" id="IPR011711">
    <property type="entry name" value="GntR_C"/>
</dbReference>
<dbReference type="PROSITE" id="PS50949">
    <property type="entry name" value="HTH_GNTR"/>
    <property type="match status" value="1"/>
</dbReference>
<proteinExistence type="predicted"/>
<dbReference type="Pfam" id="PF07729">
    <property type="entry name" value="FCD"/>
    <property type="match status" value="1"/>
</dbReference>